<dbReference type="InterPro" id="IPR050109">
    <property type="entry name" value="HTH-type_TetR-like_transc_reg"/>
</dbReference>
<organism evidence="6 7">
    <name type="scientific">Dictyobacter alpinus</name>
    <dbReference type="NCBI Taxonomy" id="2014873"/>
    <lineage>
        <taxon>Bacteria</taxon>
        <taxon>Bacillati</taxon>
        <taxon>Chloroflexota</taxon>
        <taxon>Ktedonobacteria</taxon>
        <taxon>Ktedonobacterales</taxon>
        <taxon>Dictyobacteraceae</taxon>
        <taxon>Dictyobacter</taxon>
    </lineage>
</organism>
<dbReference type="PANTHER" id="PTHR30055">
    <property type="entry name" value="HTH-TYPE TRANSCRIPTIONAL REGULATOR RUTR"/>
    <property type="match status" value="1"/>
</dbReference>
<dbReference type="Proteomes" id="UP000287171">
    <property type="component" value="Unassembled WGS sequence"/>
</dbReference>
<evidence type="ECO:0000256" key="2">
    <source>
        <dbReference type="ARBA" id="ARBA00023125"/>
    </source>
</evidence>
<dbReference type="OrthoDB" id="9806334at2"/>
<comment type="caution">
    <text evidence="6">The sequence shown here is derived from an EMBL/GenBank/DDBJ whole genome shotgun (WGS) entry which is preliminary data.</text>
</comment>
<dbReference type="InterPro" id="IPR001647">
    <property type="entry name" value="HTH_TetR"/>
</dbReference>
<dbReference type="PROSITE" id="PS50977">
    <property type="entry name" value="HTH_TETR_2"/>
    <property type="match status" value="1"/>
</dbReference>
<keyword evidence="2 4" id="KW-0238">DNA-binding</keyword>
<name>A0A402BEC3_9CHLR</name>
<feature type="DNA-binding region" description="H-T-H motif" evidence="4">
    <location>
        <begin position="31"/>
        <end position="50"/>
    </location>
</feature>
<reference evidence="7" key="1">
    <citation type="submission" date="2018-12" db="EMBL/GenBank/DDBJ databases">
        <title>Tengunoibacter tsumagoiensis gen. nov., sp. nov., Dictyobacter kobayashii sp. nov., D. alpinus sp. nov., and D. joshuensis sp. nov. and description of Dictyobacteraceae fam. nov. within the order Ktedonobacterales isolated from Tengu-no-mugimeshi.</title>
        <authorList>
            <person name="Wang C.M."/>
            <person name="Zheng Y."/>
            <person name="Sakai Y."/>
            <person name="Toyoda A."/>
            <person name="Minakuchi Y."/>
            <person name="Abe K."/>
            <person name="Yokota A."/>
            <person name="Yabe S."/>
        </authorList>
    </citation>
    <scope>NUCLEOTIDE SEQUENCE [LARGE SCALE GENOMIC DNA]</scope>
    <source>
        <strain evidence="7">Uno16</strain>
    </source>
</reference>
<keyword evidence="1" id="KW-0805">Transcription regulation</keyword>
<dbReference type="Pfam" id="PF17937">
    <property type="entry name" value="TetR_C_28"/>
    <property type="match status" value="1"/>
</dbReference>
<dbReference type="GO" id="GO:0000976">
    <property type="term" value="F:transcription cis-regulatory region binding"/>
    <property type="evidence" value="ECO:0007669"/>
    <property type="project" value="TreeGrafter"/>
</dbReference>
<keyword evidence="7" id="KW-1185">Reference proteome</keyword>
<keyword evidence="3" id="KW-0804">Transcription</keyword>
<dbReference type="SUPFAM" id="SSF48498">
    <property type="entry name" value="Tetracyclin repressor-like, C-terminal domain"/>
    <property type="match status" value="1"/>
</dbReference>
<evidence type="ECO:0000256" key="3">
    <source>
        <dbReference type="ARBA" id="ARBA00023163"/>
    </source>
</evidence>
<dbReference type="PANTHER" id="PTHR30055:SF234">
    <property type="entry name" value="HTH-TYPE TRANSCRIPTIONAL REGULATOR BETI"/>
    <property type="match status" value="1"/>
</dbReference>
<dbReference type="InterPro" id="IPR036271">
    <property type="entry name" value="Tet_transcr_reg_TetR-rel_C_sf"/>
</dbReference>
<evidence type="ECO:0000259" key="5">
    <source>
        <dbReference type="PROSITE" id="PS50977"/>
    </source>
</evidence>
<sequence length="185" mass="20532">MTRDIRTRRTTQKIVQAASELILTQGVAHLTLEAVAKKAGVSKGGLLHHYPSKEALISGLVNHLDRQFDEELQHVLAAEQPEPGSWLRAYIRTSLQMESEMLEQGVGLLATLATNPELLAPFQQSFARYQQQAQQAGIDPVMGTIIRLAVDGLWLSDLFHLTPPVGDLREQVVAKLIEMSRTTEE</sequence>
<feature type="domain" description="HTH tetR-type" evidence="5">
    <location>
        <begin position="8"/>
        <end position="68"/>
    </location>
</feature>
<dbReference type="Gene3D" id="1.10.357.10">
    <property type="entry name" value="Tetracycline Repressor, domain 2"/>
    <property type="match status" value="1"/>
</dbReference>
<accession>A0A402BEC3</accession>
<dbReference type="EMBL" id="BIFT01000002">
    <property type="protein sequence ID" value="GCE29642.1"/>
    <property type="molecule type" value="Genomic_DNA"/>
</dbReference>
<evidence type="ECO:0000313" key="6">
    <source>
        <dbReference type="EMBL" id="GCE29642.1"/>
    </source>
</evidence>
<dbReference type="InterPro" id="IPR009057">
    <property type="entry name" value="Homeodomain-like_sf"/>
</dbReference>
<evidence type="ECO:0000256" key="4">
    <source>
        <dbReference type="PROSITE-ProRule" id="PRU00335"/>
    </source>
</evidence>
<dbReference type="Pfam" id="PF00440">
    <property type="entry name" value="TetR_N"/>
    <property type="match status" value="1"/>
</dbReference>
<dbReference type="RefSeq" id="WP_126629869.1">
    <property type="nucleotide sequence ID" value="NZ_BIFT01000002.1"/>
</dbReference>
<dbReference type="PRINTS" id="PR00455">
    <property type="entry name" value="HTHTETR"/>
</dbReference>
<evidence type="ECO:0000256" key="1">
    <source>
        <dbReference type="ARBA" id="ARBA00023015"/>
    </source>
</evidence>
<gene>
    <name evidence="6" type="ORF">KDA_51260</name>
</gene>
<dbReference type="InterPro" id="IPR041479">
    <property type="entry name" value="TetR_CgmR_C"/>
</dbReference>
<evidence type="ECO:0000313" key="7">
    <source>
        <dbReference type="Proteomes" id="UP000287171"/>
    </source>
</evidence>
<dbReference type="GO" id="GO:0003700">
    <property type="term" value="F:DNA-binding transcription factor activity"/>
    <property type="evidence" value="ECO:0007669"/>
    <property type="project" value="TreeGrafter"/>
</dbReference>
<proteinExistence type="predicted"/>
<dbReference type="AlphaFoldDB" id="A0A402BEC3"/>
<dbReference type="SUPFAM" id="SSF46689">
    <property type="entry name" value="Homeodomain-like"/>
    <property type="match status" value="1"/>
</dbReference>
<protein>
    <submittedName>
        <fullName evidence="6">TetR family transcriptional regulator</fullName>
    </submittedName>
</protein>